<dbReference type="CDD" id="cd20273">
    <property type="entry name" value="Complex1_LYR_unchar"/>
    <property type="match status" value="1"/>
</dbReference>
<feature type="compositionally biased region" description="Basic and acidic residues" evidence="1">
    <location>
        <begin position="347"/>
        <end position="358"/>
    </location>
</feature>
<dbReference type="RefSeq" id="XP_013329268.1">
    <property type="nucleotide sequence ID" value="XM_013473814.1"/>
</dbReference>
<reference evidence="3 4" key="1">
    <citation type="submission" date="2015-04" db="EMBL/GenBank/DDBJ databases">
        <authorList>
            <person name="Heijne W.H."/>
            <person name="Fedorova N.D."/>
            <person name="Nierman W.C."/>
            <person name="Vollebregt A.W."/>
            <person name="Zhao Z."/>
            <person name="Wu L."/>
            <person name="Kumar M."/>
            <person name="Stam H."/>
            <person name="van den Berg M.A."/>
            <person name="Pel H.J."/>
        </authorList>
    </citation>
    <scope>NUCLEOTIDE SEQUENCE [LARGE SCALE GENOMIC DNA]</scope>
    <source>
        <strain evidence="3 4">CBS 393.64</strain>
    </source>
</reference>
<evidence type="ECO:0000259" key="2">
    <source>
        <dbReference type="Pfam" id="PF20263"/>
    </source>
</evidence>
<accession>A0A0F4YXW1</accession>
<proteinExistence type="predicted"/>
<keyword evidence="4" id="KW-1185">Reference proteome</keyword>
<name>A0A0F4YXW1_RASE3</name>
<dbReference type="Proteomes" id="UP000053958">
    <property type="component" value="Unassembled WGS sequence"/>
</dbReference>
<dbReference type="AlphaFoldDB" id="A0A0F4YXW1"/>
<evidence type="ECO:0000256" key="1">
    <source>
        <dbReference type="SAM" id="MobiDB-lite"/>
    </source>
</evidence>
<evidence type="ECO:0000313" key="4">
    <source>
        <dbReference type="Proteomes" id="UP000053958"/>
    </source>
</evidence>
<dbReference type="Pfam" id="PF20263">
    <property type="entry name" value="LYRM2-like"/>
    <property type="match status" value="1"/>
</dbReference>
<sequence>MPRHILVPPEQWRHLLRALLRECSYLPDPIARKYMHDHVMLRYRDYADKHREYLDKCRKYTEKYHRPPSFPPPKALSILRQARLRRAAKQTLSLLVRANEGYPRPLERVLLLSYGRIGRRRHRLLEALLDSEEVPSNTDAVAEAVKKPRIWDDGWKPPRILVELLKAQNHAAIVAQSNVRNQVKTFEPKIPAENSWGRPVPLCRRRNIRRKWYTAALNSALPPIPEDELKLLQGLVSGTHSWAPVRRRKAPAQPAPSQTSSLDARFLAEGPKKGLTFRNFTDGRPHKITRRLMERLWDRIHCLIPRFTMNPARKKPTFEFPLPRYRREAALSVDEQKVPDLFGGLDEQGRKPKTEPKEVQPNYGVILGDGGKRMDRSWCLKPISWHFRILKFQ</sequence>
<comment type="caution">
    <text evidence="3">The sequence shown here is derived from an EMBL/GenBank/DDBJ whole genome shotgun (WGS) entry which is preliminary data.</text>
</comment>
<gene>
    <name evidence="3" type="ORF">T310_3338</name>
</gene>
<feature type="region of interest" description="Disordered" evidence="1">
    <location>
        <begin position="343"/>
        <end position="364"/>
    </location>
</feature>
<dbReference type="EMBL" id="LASV01000133">
    <property type="protein sequence ID" value="KKA22656.1"/>
    <property type="molecule type" value="Genomic_DNA"/>
</dbReference>
<dbReference type="InterPro" id="IPR046896">
    <property type="entry name" value="Cup1-like_N"/>
</dbReference>
<dbReference type="GeneID" id="25315688"/>
<organism evidence="3 4">
    <name type="scientific">Rasamsonia emersonii (strain ATCC 16479 / CBS 393.64 / IMI 116815)</name>
    <dbReference type="NCBI Taxonomy" id="1408163"/>
    <lineage>
        <taxon>Eukaryota</taxon>
        <taxon>Fungi</taxon>
        <taxon>Dikarya</taxon>
        <taxon>Ascomycota</taxon>
        <taxon>Pezizomycotina</taxon>
        <taxon>Eurotiomycetes</taxon>
        <taxon>Eurotiomycetidae</taxon>
        <taxon>Eurotiales</taxon>
        <taxon>Trichocomaceae</taxon>
        <taxon>Rasamsonia</taxon>
    </lineage>
</organism>
<dbReference type="OrthoDB" id="5521299at2759"/>
<evidence type="ECO:0000313" key="3">
    <source>
        <dbReference type="EMBL" id="KKA22656.1"/>
    </source>
</evidence>
<feature type="domain" description="LYR motif-containing protein Cup1-like N-terminal" evidence="2">
    <location>
        <begin position="15"/>
        <end position="125"/>
    </location>
</feature>
<protein>
    <submittedName>
        <fullName evidence="3">Title: questionable ORF</fullName>
    </submittedName>
</protein>